<dbReference type="FunFam" id="1.10.287.280:FF:000001">
    <property type="entry name" value="DNA-directed RNA polymerase"/>
    <property type="match status" value="1"/>
</dbReference>
<keyword evidence="5 9" id="KW-0548">Nucleotidyltransferase</keyword>
<keyword evidence="3 9" id="KW-0240">DNA-directed RNA polymerase</keyword>
<evidence type="ECO:0000313" key="12">
    <source>
        <dbReference type="WBParaSite" id="SVE_1818700.1"/>
    </source>
</evidence>
<proteinExistence type="inferred from homology"/>
<dbReference type="EC" id="2.7.7.6" evidence="2 9"/>
<name>A0A0K0G0F2_STRVS</name>
<evidence type="ECO:0000256" key="3">
    <source>
        <dbReference type="ARBA" id="ARBA00022478"/>
    </source>
</evidence>
<dbReference type="Gene3D" id="1.10.1320.10">
    <property type="entry name" value="DNA-directed RNA polymerase, N-terminal domain"/>
    <property type="match status" value="1"/>
</dbReference>
<evidence type="ECO:0000256" key="5">
    <source>
        <dbReference type="ARBA" id="ARBA00022695"/>
    </source>
</evidence>
<evidence type="ECO:0000256" key="4">
    <source>
        <dbReference type="ARBA" id="ARBA00022679"/>
    </source>
</evidence>
<comment type="function">
    <text evidence="9">DNA-dependent RNA polymerase catalyzes the transcription of DNA into RNA using the four ribonucleoside triphosphates as substrates.</text>
</comment>
<keyword evidence="4 9" id="KW-0808">Transferase</keyword>
<keyword evidence="11" id="KW-1185">Reference proteome</keyword>
<reference evidence="12" key="2">
    <citation type="submission" date="2015-08" db="UniProtKB">
        <authorList>
            <consortium name="WormBaseParasite"/>
        </authorList>
    </citation>
    <scope>IDENTIFICATION</scope>
</reference>
<dbReference type="InterPro" id="IPR002092">
    <property type="entry name" value="DNA-dir_Rpol_phage-type"/>
</dbReference>
<comment type="catalytic activity">
    <reaction evidence="8 9">
        <text>RNA(n) + a ribonucleoside 5'-triphosphate = RNA(n+1) + diphosphate</text>
        <dbReference type="Rhea" id="RHEA:21248"/>
        <dbReference type="Rhea" id="RHEA-COMP:14527"/>
        <dbReference type="Rhea" id="RHEA-COMP:17342"/>
        <dbReference type="ChEBI" id="CHEBI:33019"/>
        <dbReference type="ChEBI" id="CHEBI:61557"/>
        <dbReference type="ChEBI" id="CHEBI:140395"/>
        <dbReference type="EC" id="2.7.7.6"/>
    </reaction>
</comment>
<evidence type="ECO:0000259" key="10">
    <source>
        <dbReference type="Pfam" id="PF00940"/>
    </source>
</evidence>
<evidence type="ECO:0000256" key="8">
    <source>
        <dbReference type="ARBA" id="ARBA00048552"/>
    </source>
</evidence>
<accession>A0A0K0G0F2</accession>
<dbReference type="WBParaSite" id="SVE_1818700.1">
    <property type="protein sequence ID" value="SVE_1818700.1"/>
    <property type="gene ID" value="SVE_1818700"/>
</dbReference>
<dbReference type="SUPFAM" id="SSF56672">
    <property type="entry name" value="DNA/RNA polymerases"/>
    <property type="match status" value="1"/>
</dbReference>
<dbReference type="GO" id="GO:0001018">
    <property type="term" value="F:mitochondrial promoter sequence-specific DNA binding"/>
    <property type="evidence" value="ECO:0007669"/>
    <property type="project" value="TreeGrafter"/>
</dbReference>
<organism evidence="11 12">
    <name type="scientific">Strongyloides venezuelensis</name>
    <name type="common">Threadworm</name>
    <dbReference type="NCBI Taxonomy" id="75913"/>
    <lineage>
        <taxon>Eukaryota</taxon>
        <taxon>Metazoa</taxon>
        <taxon>Ecdysozoa</taxon>
        <taxon>Nematoda</taxon>
        <taxon>Chromadorea</taxon>
        <taxon>Rhabditida</taxon>
        <taxon>Tylenchina</taxon>
        <taxon>Panagrolaimomorpha</taxon>
        <taxon>Strongyloidoidea</taxon>
        <taxon>Strongyloididae</taxon>
        <taxon>Strongyloides</taxon>
    </lineage>
</organism>
<dbReference type="InterPro" id="IPR046950">
    <property type="entry name" value="DNA-dir_Rpol_C_phage-type"/>
</dbReference>
<dbReference type="InterPro" id="IPR037159">
    <property type="entry name" value="RNA_POL_N_sf"/>
</dbReference>
<evidence type="ECO:0000256" key="6">
    <source>
        <dbReference type="ARBA" id="ARBA00022946"/>
    </source>
</evidence>
<reference evidence="11" key="1">
    <citation type="submission" date="2014-07" db="EMBL/GenBank/DDBJ databases">
        <authorList>
            <person name="Martin A.A"/>
            <person name="De Silva N."/>
        </authorList>
    </citation>
    <scope>NUCLEOTIDE SEQUENCE</scope>
</reference>
<dbReference type="InterPro" id="IPR043502">
    <property type="entry name" value="DNA/RNA_pol_sf"/>
</dbReference>
<dbReference type="GO" id="GO:0003899">
    <property type="term" value="F:DNA-directed RNA polymerase activity"/>
    <property type="evidence" value="ECO:0007669"/>
    <property type="project" value="UniProtKB-EC"/>
</dbReference>
<evidence type="ECO:0000256" key="9">
    <source>
        <dbReference type="RuleBase" id="RU003805"/>
    </source>
</evidence>
<keyword evidence="6" id="KW-0809">Transit peptide</keyword>
<dbReference type="PROSITE" id="PS00900">
    <property type="entry name" value="RNA_POL_PHAGE_1"/>
    <property type="match status" value="1"/>
</dbReference>
<dbReference type="PANTHER" id="PTHR10102">
    <property type="entry name" value="DNA-DIRECTED RNA POLYMERASE, MITOCHONDRIAL"/>
    <property type="match status" value="1"/>
</dbReference>
<evidence type="ECO:0000313" key="11">
    <source>
        <dbReference type="Proteomes" id="UP000035680"/>
    </source>
</evidence>
<dbReference type="PANTHER" id="PTHR10102:SF0">
    <property type="entry name" value="DNA-DIRECTED RNA POLYMERASE, MITOCHONDRIAL"/>
    <property type="match status" value="1"/>
</dbReference>
<dbReference type="Proteomes" id="UP000035680">
    <property type="component" value="Unassembled WGS sequence"/>
</dbReference>
<comment type="similarity">
    <text evidence="1 9">Belongs to the phage and mitochondrial RNA polymerase family.</text>
</comment>
<keyword evidence="7 9" id="KW-0804">Transcription</keyword>
<dbReference type="GO" id="GO:0034245">
    <property type="term" value="C:mitochondrial DNA-directed RNA polymerase complex"/>
    <property type="evidence" value="ECO:0007669"/>
    <property type="project" value="TreeGrafter"/>
</dbReference>
<dbReference type="GO" id="GO:0006390">
    <property type="term" value="P:mitochondrial transcription"/>
    <property type="evidence" value="ECO:0007669"/>
    <property type="project" value="TreeGrafter"/>
</dbReference>
<dbReference type="Gene3D" id="1.10.150.20">
    <property type="entry name" value="5' to 3' exonuclease, C-terminal subdomain"/>
    <property type="match status" value="1"/>
</dbReference>
<dbReference type="Pfam" id="PF00940">
    <property type="entry name" value="RNA_pol"/>
    <property type="match status" value="1"/>
</dbReference>
<feature type="domain" description="DNA-directed RNA polymerase C-terminal" evidence="10">
    <location>
        <begin position="357"/>
        <end position="751"/>
    </location>
</feature>
<protein>
    <recommendedName>
        <fullName evidence="2 9">DNA-directed RNA polymerase</fullName>
        <ecNumber evidence="2 9">2.7.7.6</ecNumber>
    </recommendedName>
</protein>
<dbReference type="PROSITE" id="PS00489">
    <property type="entry name" value="RNA_POL_PHAGE_2"/>
    <property type="match status" value="1"/>
</dbReference>
<evidence type="ECO:0000256" key="1">
    <source>
        <dbReference type="ARBA" id="ARBA00009493"/>
    </source>
</evidence>
<dbReference type="AlphaFoldDB" id="A0A0K0G0F2"/>
<sequence length="752" mass="87461">MYIQVFDKYIDLFLNDNLKRLFRPREYWNKICAELSVSPDISQPFNDINVSFTKRKLTIFLSQILSESCVLPQNEILEIEKKHPDLGLNSKYIKQIEVFKVRTVSKKQQQLSNEEKEFIDEEKFFSIDKKFLQYLDYYQFKDLVFNTGVEMPMLVPPRPYLDYGKGGPLYTSNSIIIRDKGVYSKGYMDKLMRTKLKNKIQARPVWDAVNEIGCIPWKINKPILEFMIDIFTNYTSDPKNEILLENLGFPLNHKSIPMPDLKDYIDPKNSSPNNIGREKYHEYYKQKKLIENKKIKMNSLTFWMLYRLSLANHFKDNILYFPHNMDFRGRVYPTSPYLSHMGDDVSKSLLVFANGRRLGSDGLRWLKLHCINLTGHLKKETIERRLEYVEEVLVEKILDSARNPLDGLRWWMKSEEPWQTLAACIEIDNAMKSPDPSEFISYIPIHQDGSCNGLQHYAALGRDKDGGREVNLLPSDKPADIYSVVANKVDSKREIDENSENENIKEIALLLRKEIPDKLPRKLLKQTVMTTVYGVTEFGAVLQITKQLRNMHINSDNVGSLAKYLKDKTLTSLSEAFSTSMALKEWFRECAGQITGIYNSVEWITPLGLPVTQPYVEIQSSGKDKFYVPMKFKQINAFPPNYVHSLDSTHMMMTALNCTARNITFAAVHDCFWTHASTVSEMNEITRNEFINLHSQPLTDDLANHFKKTYIDQCAYTINTETKERLCKVFDHKIKKGELDLNDIRNSVYFFS</sequence>
<dbReference type="STRING" id="75913.A0A0K0G0F2"/>
<evidence type="ECO:0000256" key="7">
    <source>
        <dbReference type="ARBA" id="ARBA00023163"/>
    </source>
</evidence>
<evidence type="ECO:0000256" key="2">
    <source>
        <dbReference type="ARBA" id="ARBA00012418"/>
    </source>
</evidence>
<dbReference type="Gene3D" id="1.10.287.280">
    <property type="match status" value="1"/>
</dbReference>